<dbReference type="RefSeq" id="WP_229715559.1">
    <property type="nucleotide sequence ID" value="NZ_BMGP01000008.1"/>
</dbReference>
<proteinExistence type="predicted"/>
<dbReference type="SUPFAM" id="SSF51735">
    <property type="entry name" value="NAD(P)-binding Rossmann-fold domains"/>
    <property type="match status" value="1"/>
</dbReference>
<evidence type="ECO:0000313" key="2">
    <source>
        <dbReference type="EMBL" id="GGF40668.1"/>
    </source>
</evidence>
<dbReference type="Pfam" id="PF01370">
    <property type="entry name" value="Epimerase"/>
    <property type="match status" value="1"/>
</dbReference>
<protein>
    <recommendedName>
        <fullName evidence="1">NAD-dependent epimerase/dehydratase domain-containing protein</fullName>
    </recommendedName>
</protein>
<gene>
    <name evidence="2" type="ORF">GCM10011399_36770</name>
</gene>
<dbReference type="GO" id="GO:0004029">
    <property type="term" value="F:aldehyde dehydrogenase (NAD+) activity"/>
    <property type="evidence" value="ECO:0007669"/>
    <property type="project" value="TreeGrafter"/>
</dbReference>
<dbReference type="EMBL" id="BMGP01000008">
    <property type="protein sequence ID" value="GGF40668.1"/>
    <property type="molecule type" value="Genomic_DNA"/>
</dbReference>
<reference evidence="2 3" key="1">
    <citation type="journal article" date="2014" name="Int. J. Syst. Evol. Microbiol.">
        <title>Complete genome sequence of Corynebacterium casei LMG S-19264T (=DSM 44701T), isolated from a smear-ripened cheese.</title>
        <authorList>
            <consortium name="US DOE Joint Genome Institute (JGI-PGF)"/>
            <person name="Walter F."/>
            <person name="Albersmeier A."/>
            <person name="Kalinowski J."/>
            <person name="Ruckert C."/>
        </authorList>
    </citation>
    <scope>NUCLEOTIDE SEQUENCE [LARGE SCALE GENOMIC DNA]</scope>
    <source>
        <strain evidence="2 3">CGMCC 1.12976</strain>
    </source>
</reference>
<dbReference type="InterPro" id="IPR036291">
    <property type="entry name" value="NAD(P)-bd_dom_sf"/>
</dbReference>
<name>A0A917F390_9MICO</name>
<dbReference type="Proteomes" id="UP000598775">
    <property type="component" value="Unassembled WGS sequence"/>
</dbReference>
<dbReference type="InterPro" id="IPR001509">
    <property type="entry name" value="Epimerase_deHydtase"/>
</dbReference>
<dbReference type="PANTHER" id="PTHR48079:SF6">
    <property type="entry name" value="NAD(P)-BINDING DOMAIN-CONTAINING PROTEIN-RELATED"/>
    <property type="match status" value="1"/>
</dbReference>
<dbReference type="AlphaFoldDB" id="A0A917F390"/>
<comment type="caution">
    <text evidence="2">The sequence shown here is derived from an EMBL/GenBank/DDBJ whole genome shotgun (WGS) entry which is preliminary data.</text>
</comment>
<organism evidence="2 3">
    <name type="scientific">Subtercola lobariae</name>
    <dbReference type="NCBI Taxonomy" id="1588641"/>
    <lineage>
        <taxon>Bacteria</taxon>
        <taxon>Bacillati</taxon>
        <taxon>Actinomycetota</taxon>
        <taxon>Actinomycetes</taxon>
        <taxon>Micrococcales</taxon>
        <taxon>Microbacteriaceae</taxon>
        <taxon>Subtercola</taxon>
    </lineage>
</organism>
<accession>A0A917F390</accession>
<dbReference type="InterPro" id="IPR051783">
    <property type="entry name" value="NAD(P)-dependent_oxidoreduct"/>
</dbReference>
<dbReference type="Gene3D" id="3.40.50.720">
    <property type="entry name" value="NAD(P)-binding Rossmann-like Domain"/>
    <property type="match status" value="1"/>
</dbReference>
<dbReference type="GO" id="GO:0005737">
    <property type="term" value="C:cytoplasm"/>
    <property type="evidence" value="ECO:0007669"/>
    <property type="project" value="TreeGrafter"/>
</dbReference>
<evidence type="ECO:0000313" key="3">
    <source>
        <dbReference type="Proteomes" id="UP000598775"/>
    </source>
</evidence>
<dbReference type="PANTHER" id="PTHR48079">
    <property type="entry name" value="PROTEIN YEEZ"/>
    <property type="match status" value="1"/>
</dbReference>
<evidence type="ECO:0000259" key="1">
    <source>
        <dbReference type="Pfam" id="PF01370"/>
    </source>
</evidence>
<keyword evidence="3" id="KW-1185">Reference proteome</keyword>
<sequence>MHTGGIWVFGDGASITEQSPTNPPAITSWRAAVEKRVLDAEGVKTTIVMPSIVYGYGASIPNTVVDAPRTSGDGGDGAPALKLIGSGSQHWTTVYVDDLAALYVLAFDRATAGSIYLGVGGQNPIVRELGVAASFAAGLEGRVEPSTAEETYAVLGQPFGDARLLDQQAAGTLARADLGWEPKGPSLTDELRTGSYAPGR</sequence>
<feature type="domain" description="NAD-dependent epimerase/dehydratase" evidence="1">
    <location>
        <begin position="39"/>
        <end position="112"/>
    </location>
</feature>